<feature type="site" description="Transition state stabilizer" evidence="9">
    <location>
        <position position="179"/>
    </location>
</feature>
<evidence type="ECO:0000256" key="1">
    <source>
        <dbReference type="ARBA" id="ARBA00008748"/>
    </source>
</evidence>
<comment type="cofactor">
    <cofactor evidence="9">
        <name>Mg(2+)</name>
        <dbReference type="ChEBI" id="CHEBI:18420"/>
    </cofactor>
    <cofactor evidence="9">
        <name>Mn(2+)</name>
        <dbReference type="ChEBI" id="CHEBI:29035"/>
    </cofactor>
    <text evidence="9">Mg(2+). Can also accept Mn(2+).</text>
</comment>
<gene>
    <name evidence="9" type="primary">ackA</name>
    <name evidence="11" type="ORF">BLA27_26320</name>
</gene>
<comment type="caution">
    <text evidence="11">The sequence shown here is derived from an EMBL/GenBank/DDBJ whole genome shotgun (WGS) entry which is preliminary data.</text>
</comment>
<keyword evidence="4 9" id="KW-0479">Metal-binding</keyword>
<evidence type="ECO:0000256" key="7">
    <source>
        <dbReference type="ARBA" id="ARBA00022840"/>
    </source>
</evidence>
<dbReference type="OrthoDB" id="9802453at2"/>
<comment type="subcellular location">
    <subcellularLocation>
        <location evidence="9">Cytoplasm</location>
    </subcellularLocation>
</comment>
<accession>A0A1J6HQN9</accession>
<dbReference type="EMBL" id="MOEC01000049">
    <property type="protein sequence ID" value="OIS90495.1"/>
    <property type="molecule type" value="Genomic_DNA"/>
</dbReference>
<evidence type="ECO:0000256" key="4">
    <source>
        <dbReference type="ARBA" id="ARBA00022723"/>
    </source>
</evidence>
<evidence type="ECO:0000313" key="12">
    <source>
        <dbReference type="Proteomes" id="UP000182985"/>
    </source>
</evidence>
<dbReference type="SUPFAM" id="SSF53067">
    <property type="entry name" value="Actin-like ATPase domain"/>
    <property type="match status" value="2"/>
</dbReference>
<dbReference type="GO" id="GO:0005829">
    <property type="term" value="C:cytosol"/>
    <property type="evidence" value="ECO:0007669"/>
    <property type="project" value="TreeGrafter"/>
</dbReference>
<dbReference type="GO" id="GO:0006083">
    <property type="term" value="P:acetate metabolic process"/>
    <property type="evidence" value="ECO:0007669"/>
    <property type="project" value="TreeGrafter"/>
</dbReference>
<evidence type="ECO:0000313" key="11">
    <source>
        <dbReference type="EMBL" id="OIS90495.1"/>
    </source>
</evidence>
<dbReference type="AlphaFoldDB" id="A0A1J6HQN9"/>
<dbReference type="PANTHER" id="PTHR21060">
    <property type="entry name" value="ACETATE KINASE"/>
    <property type="match status" value="1"/>
</dbReference>
<comment type="subunit">
    <text evidence="9">Homodimer.</text>
</comment>
<keyword evidence="5 9" id="KW-0547">Nucleotide-binding</keyword>
<dbReference type="EC" id="2.7.2.1" evidence="9"/>
<keyword evidence="8 9" id="KW-0460">Magnesium</keyword>
<feature type="binding site" evidence="9">
    <location>
        <position position="377"/>
    </location>
    <ligand>
        <name>Mg(2+)</name>
        <dbReference type="ChEBI" id="CHEBI:18420"/>
    </ligand>
</feature>
<dbReference type="PIRSF" id="PIRSF000722">
    <property type="entry name" value="Acetate_prop_kin"/>
    <property type="match status" value="1"/>
</dbReference>
<dbReference type="Proteomes" id="UP000182985">
    <property type="component" value="Unassembled WGS sequence"/>
</dbReference>
<evidence type="ECO:0000256" key="6">
    <source>
        <dbReference type="ARBA" id="ARBA00022777"/>
    </source>
</evidence>
<dbReference type="InterPro" id="IPR043129">
    <property type="entry name" value="ATPase_NBD"/>
</dbReference>
<keyword evidence="7 9" id="KW-0067">ATP-binding</keyword>
<dbReference type="InterPro" id="IPR000890">
    <property type="entry name" value="Aliphatic_acid_kin_short-chain"/>
</dbReference>
<dbReference type="InterPro" id="IPR023865">
    <property type="entry name" value="Aliphatic_acid_kinase_CS"/>
</dbReference>
<dbReference type="UniPathway" id="UPA00340">
    <property type="reaction ID" value="UER00458"/>
</dbReference>
<evidence type="ECO:0000256" key="2">
    <source>
        <dbReference type="ARBA" id="ARBA00022490"/>
    </source>
</evidence>
<evidence type="ECO:0000256" key="3">
    <source>
        <dbReference type="ARBA" id="ARBA00022679"/>
    </source>
</evidence>
<comment type="pathway">
    <text evidence="9">Metabolic intermediate biosynthesis; acetyl-CoA biosynthesis; acetyl-CoA from acetate: step 1/2.</text>
</comment>
<dbReference type="PROSITE" id="PS01076">
    <property type="entry name" value="ACETATE_KINASE_2"/>
    <property type="match status" value="1"/>
</dbReference>
<dbReference type="RefSeq" id="WP_071634241.1">
    <property type="nucleotide sequence ID" value="NZ_MOEC01000049.1"/>
</dbReference>
<feature type="binding site" evidence="9">
    <location>
        <position position="16"/>
    </location>
    <ligand>
        <name>ATP</name>
        <dbReference type="ChEBI" id="CHEBI:30616"/>
    </ligand>
</feature>
<evidence type="ECO:0000256" key="9">
    <source>
        <dbReference type="HAMAP-Rule" id="MF_00020"/>
    </source>
</evidence>
<protein>
    <recommendedName>
        <fullName evidence="9">Acetate kinase</fullName>
        <ecNumber evidence="9">2.7.2.1</ecNumber>
    </recommendedName>
    <alternativeName>
        <fullName evidence="9">Acetokinase</fullName>
    </alternativeName>
</protein>
<feature type="binding site" evidence="9">
    <location>
        <begin position="281"/>
        <end position="283"/>
    </location>
    <ligand>
        <name>ATP</name>
        <dbReference type="ChEBI" id="CHEBI:30616"/>
    </ligand>
</feature>
<dbReference type="GO" id="GO:0006085">
    <property type="term" value="P:acetyl-CoA biosynthetic process"/>
    <property type="evidence" value="ECO:0007669"/>
    <property type="project" value="UniProtKB-UniRule"/>
</dbReference>
<proteinExistence type="inferred from homology"/>
<feature type="binding site" evidence="9">
    <location>
        <begin position="326"/>
        <end position="330"/>
    </location>
    <ligand>
        <name>ATP</name>
        <dbReference type="ChEBI" id="CHEBI:30616"/>
    </ligand>
</feature>
<keyword evidence="6 9" id="KW-0418">Kinase</keyword>
<keyword evidence="3 9" id="KW-0808">Transferase</keyword>
<dbReference type="InterPro" id="IPR004372">
    <property type="entry name" value="Ac/propionate_kinase"/>
</dbReference>
<dbReference type="HAMAP" id="MF_00020">
    <property type="entry name" value="Acetate_kinase"/>
    <property type="match status" value="1"/>
</dbReference>
<keyword evidence="2 9" id="KW-0963">Cytoplasm</keyword>
<keyword evidence="12" id="KW-1185">Reference proteome</keyword>
<feature type="site" description="Transition state stabilizer" evidence="9">
    <location>
        <position position="239"/>
    </location>
</feature>
<feature type="binding site" evidence="9">
    <location>
        <position position="9"/>
    </location>
    <ligand>
        <name>Mg(2+)</name>
        <dbReference type="ChEBI" id="CHEBI:18420"/>
    </ligand>
</feature>
<dbReference type="GO" id="GO:0000287">
    <property type="term" value="F:magnesium ion binding"/>
    <property type="evidence" value="ECO:0007669"/>
    <property type="project" value="UniProtKB-UniRule"/>
</dbReference>
<dbReference type="Pfam" id="PF00871">
    <property type="entry name" value="Acetate_kinase"/>
    <property type="match status" value="1"/>
</dbReference>
<evidence type="ECO:0000256" key="5">
    <source>
        <dbReference type="ARBA" id="ARBA00022741"/>
    </source>
</evidence>
<reference evidence="11 12" key="1">
    <citation type="submission" date="2016-10" db="EMBL/GenBank/DDBJ databases">
        <title>The Draft Genome Sequence of the Potato Rhizosphere Bacteria Ochrobactrum sp. IPA7.2.</title>
        <authorList>
            <person name="Gogoleva N.E."/>
            <person name="Khlopko Y.A."/>
            <person name="Burygin G.L."/>
            <person name="Plotnikov A.O."/>
        </authorList>
    </citation>
    <scope>NUCLEOTIDE SEQUENCE [LARGE SCALE GENOMIC DNA]</scope>
    <source>
        <strain evidence="11 12">IPA7.2</strain>
    </source>
</reference>
<dbReference type="NCBIfam" id="NF005462">
    <property type="entry name" value="PRK07058.1"/>
    <property type="match status" value="1"/>
</dbReference>
<feature type="binding site" evidence="9">
    <location>
        <begin position="206"/>
        <end position="210"/>
    </location>
    <ligand>
        <name>ATP</name>
        <dbReference type="ChEBI" id="CHEBI:30616"/>
    </ligand>
</feature>
<feature type="binding site" evidence="9">
    <location>
        <position position="91"/>
    </location>
    <ligand>
        <name>substrate</name>
    </ligand>
</feature>
<dbReference type="NCBIfam" id="TIGR00016">
    <property type="entry name" value="ackA"/>
    <property type="match status" value="1"/>
</dbReference>
<comment type="catalytic activity">
    <reaction evidence="9">
        <text>acetate + ATP = acetyl phosphate + ADP</text>
        <dbReference type="Rhea" id="RHEA:11352"/>
        <dbReference type="ChEBI" id="CHEBI:22191"/>
        <dbReference type="ChEBI" id="CHEBI:30089"/>
        <dbReference type="ChEBI" id="CHEBI:30616"/>
        <dbReference type="ChEBI" id="CHEBI:456216"/>
        <dbReference type="EC" id="2.7.2.1"/>
    </reaction>
</comment>
<dbReference type="Gene3D" id="3.30.420.40">
    <property type="match status" value="2"/>
</dbReference>
<name>A0A1J6HQN9_9HYPH</name>
<dbReference type="PANTHER" id="PTHR21060:SF21">
    <property type="entry name" value="ACETATE KINASE"/>
    <property type="match status" value="1"/>
</dbReference>
<dbReference type="PRINTS" id="PR00471">
    <property type="entry name" value="ACETATEKNASE"/>
</dbReference>
<dbReference type="GO" id="GO:0008776">
    <property type="term" value="F:acetate kinase activity"/>
    <property type="evidence" value="ECO:0007669"/>
    <property type="project" value="UniProtKB-UniRule"/>
</dbReference>
<comment type="function">
    <text evidence="9">Catalyzes the formation of acetyl phosphate from acetate and ATP. Can also catalyze the reverse reaction.</text>
</comment>
<evidence type="ECO:0000256" key="10">
    <source>
        <dbReference type="RuleBase" id="RU003835"/>
    </source>
</evidence>
<sequence length="410" mass="44378">MDKQLVTFNTGSSTIKVGMFAYDGQQIRKLSRGEIDLSGSPLTFRLSGDNGQLEVALATKGTDDIVTILEELFTKLSAHINPADIHAVGHRVVFGGDQFDGPVLLNDKYIDTIDHLSVFAPLHQPKSVALIKAVRKLLPHLAQTASFDTAFHQTIPSTVRRFAIPRDLHERGIKRYGFHGLSYKSIVTNFSRREPELARGKIIAAHLGSGASLCAMDGGRSVDTSMSFSTLDGIPMATRCGALDPGVLLHLLQQENMQTDELSELLYHRSGLLGLSGLSGDTRVLLASDDAQAHEALDIFTARIAGEVCRLAATLGGLDALIFTAGIGEHQPAIREAICRRLAWLGFEVDAFANEDNAFQITNRSCPAAAFVLATDEEQIIASETLEAIQNAAVSYVRHDSPTISEGYRA</sequence>
<evidence type="ECO:0000256" key="8">
    <source>
        <dbReference type="ARBA" id="ARBA00022842"/>
    </source>
</evidence>
<comment type="similarity">
    <text evidence="1 9 10">Belongs to the acetokinase family.</text>
</comment>
<organism evidence="11 12">
    <name type="scientific">Brucella cytisi</name>
    <dbReference type="NCBI Taxonomy" id="407152"/>
    <lineage>
        <taxon>Bacteria</taxon>
        <taxon>Pseudomonadati</taxon>
        <taxon>Pseudomonadota</taxon>
        <taxon>Alphaproteobacteria</taxon>
        <taxon>Hyphomicrobiales</taxon>
        <taxon>Brucellaceae</taxon>
        <taxon>Brucella/Ochrobactrum group</taxon>
        <taxon>Brucella</taxon>
    </lineage>
</organism>
<dbReference type="GO" id="GO:0005524">
    <property type="term" value="F:ATP binding"/>
    <property type="evidence" value="ECO:0007669"/>
    <property type="project" value="UniProtKB-KW"/>
</dbReference>
<feature type="active site" description="Proton donor/acceptor" evidence="9">
    <location>
        <position position="148"/>
    </location>
</feature>